<comment type="subcellular location">
    <subcellularLocation>
        <location evidence="1 14">Cell membrane</location>
        <topology evidence="1 14">Multi-pass membrane protein</topology>
    </subcellularLocation>
</comment>
<sequence>MNLAAYLELCKPKIVLMLGLTALVGMLLSVNFYTNIFSGLISLVGFILLASSSAAFNQIFDKDLDKNMVRTKNRPVASGALKLSHALVFSFLLFLCGCFLLYQYSNILTLSLTVFGFVFYGIIYTLFLKWSTPQNIVIGGFSGALPPLIGWTAINNEISLMPIILVAVIFLWTPPHFWPLAIHRIEDYKKEKVPMMPVAKGIKRTKVEMVIYALLLTITSTTPYFYGLAGEIYFFSTLALNLIFLFLCYGYLQDQENKKSMQIFNFSVWYMFLFFSVTYIDFLIYLDV</sequence>
<keyword evidence="5 14" id="KW-0808">Transferase</keyword>
<evidence type="ECO:0000256" key="9">
    <source>
        <dbReference type="ARBA" id="ARBA00023136"/>
    </source>
</evidence>
<feature type="transmembrane region" description="Helical" evidence="14">
    <location>
        <begin position="232"/>
        <end position="252"/>
    </location>
</feature>
<evidence type="ECO:0000256" key="4">
    <source>
        <dbReference type="ARBA" id="ARBA00022475"/>
    </source>
</evidence>
<evidence type="ECO:0000313" key="16">
    <source>
        <dbReference type="Proteomes" id="UP000252147"/>
    </source>
</evidence>
<feature type="transmembrane region" description="Helical" evidence="14">
    <location>
        <begin position="160"/>
        <end position="182"/>
    </location>
</feature>
<keyword evidence="7 14" id="KW-1133">Transmembrane helix</keyword>
<evidence type="ECO:0000256" key="6">
    <source>
        <dbReference type="ARBA" id="ARBA00022692"/>
    </source>
</evidence>
<evidence type="ECO:0000256" key="12">
    <source>
        <dbReference type="ARBA" id="ARBA00042475"/>
    </source>
</evidence>
<comment type="caution">
    <text evidence="15">The sequence shown here is derived from an EMBL/GenBank/DDBJ whole genome shotgun (WGS) entry which is preliminary data.</text>
</comment>
<dbReference type="InterPro" id="IPR006369">
    <property type="entry name" value="Protohaem_IX_farnesylTrfase"/>
</dbReference>
<feature type="transmembrane region" description="Helical" evidence="14">
    <location>
        <begin position="40"/>
        <end position="60"/>
    </location>
</feature>
<keyword evidence="6 14" id="KW-0812">Transmembrane</keyword>
<dbReference type="InterPro" id="IPR030470">
    <property type="entry name" value="UbiA_prenylTrfase_CS"/>
</dbReference>
<evidence type="ECO:0000256" key="11">
    <source>
        <dbReference type="ARBA" id="ARBA00040810"/>
    </source>
</evidence>
<dbReference type="AlphaFoldDB" id="A0A368BQP7"/>
<feature type="transmembrane region" description="Helical" evidence="14">
    <location>
        <begin position="135"/>
        <end position="154"/>
    </location>
</feature>
<dbReference type="CDD" id="cd13957">
    <property type="entry name" value="PT_UbiA_Cox10"/>
    <property type="match status" value="1"/>
</dbReference>
<evidence type="ECO:0000256" key="1">
    <source>
        <dbReference type="ARBA" id="ARBA00004651"/>
    </source>
</evidence>
<accession>A0A368BQP7</accession>
<feature type="transmembrane region" description="Helical" evidence="14">
    <location>
        <begin position="81"/>
        <end position="102"/>
    </location>
</feature>
<dbReference type="GO" id="GO:0005886">
    <property type="term" value="C:plasma membrane"/>
    <property type="evidence" value="ECO:0007669"/>
    <property type="project" value="UniProtKB-SubCell"/>
</dbReference>
<evidence type="ECO:0000256" key="8">
    <source>
        <dbReference type="ARBA" id="ARBA00023133"/>
    </source>
</evidence>
<evidence type="ECO:0000256" key="7">
    <source>
        <dbReference type="ARBA" id="ARBA00022989"/>
    </source>
</evidence>
<dbReference type="EMBL" id="QOPD01000001">
    <property type="protein sequence ID" value="RCL39234.1"/>
    <property type="molecule type" value="Genomic_DNA"/>
</dbReference>
<evidence type="ECO:0000256" key="14">
    <source>
        <dbReference type="HAMAP-Rule" id="MF_00154"/>
    </source>
</evidence>
<proteinExistence type="inferred from homology"/>
<keyword evidence="9 14" id="KW-0472">Membrane</keyword>
<name>A0A368BQP7_9GAMM</name>
<dbReference type="InterPro" id="IPR044878">
    <property type="entry name" value="UbiA_sf"/>
</dbReference>
<comment type="function">
    <text evidence="14">Converts heme B (protoheme IX) to heme O by substitution of the vinyl group on carbon 2 of heme B porphyrin ring with a hydroxyethyl farnesyl side group.</text>
</comment>
<dbReference type="InterPro" id="IPR000537">
    <property type="entry name" value="UbiA_prenyltransferase"/>
</dbReference>
<feature type="transmembrane region" description="Helical" evidence="14">
    <location>
        <begin position="264"/>
        <end position="286"/>
    </location>
</feature>
<dbReference type="EC" id="2.5.1.141" evidence="3 14"/>
<evidence type="ECO:0000256" key="5">
    <source>
        <dbReference type="ARBA" id="ARBA00022679"/>
    </source>
</evidence>
<dbReference type="GO" id="GO:0008495">
    <property type="term" value="F:protoheme IX farnesyltransferase activity"/>
    <property type="evidence" value="ECO:0007669"/>
    <property type="project" value="UniProtKB-UniRule"/>
</dbReference>
<evidence type="ECO:0000256" key="10">
    <source>
        <dbReference type="ARBA" id="ARBA00030253"/>
    </source>
</evidence>
<keyword evidence="4 14" id="KW-1003">Cell membrane</keyword>
<evidence type="ECO:0000313" key="15">
    <source>
        <dbReference type="EMBL" id="RCL39234.1"/>
    </source>
</evidence>
<protein>
    <recommendedName>
        <fullName evidence="11 14">Protoheme IX farnesyltransferase</fullName>
        <ecNumber evidence="3 14">2.5.1.141</ecNumber>
    </recommendedName>
    <alternativeName>
        <fullName evidence="12 14">Heme B farnesyltransferase</fullName>
    </alternativeName>
    <alternativeName>
        <fullName evidence="10 14">Heme O synthase</fullName>
    </alternativeName>
</protein>
<organism evidence="15 16">
    <name type="scientific">SAR86 cluster bacterium</name>
    <dbReference type="NCBI Taxonomy" id="2030880"/>
    <lineage>
        <taxon>Bacteria</taxon>
        <taxon>Pseudomonadati</taxon>
        <taxon>Pseudomonadota</taxon>
        <taxon>Gammaproteobacteria</taxon>
        <taxon>SAR86 cluster</taxon>
    </lineage>
</organism>
<dbReference type="HAMAP" id="MF_00154">
    <property type="entry name" value="CyoE_CtaB"/>
    <property type="match status" value="1"/>
</dbReference>
<evidence type="ECO:0000256" key="13">
    <source>
        <dbReference type="ARBA" id="ARBA00047690"/>
    </source>
</evidence>
<comment type="similarity">
    <text evidence="14">Belongs to the UbiA prenyltransferase family. Protoheme IX farnesyltransferase subfamily.</text>
</comment>
<dbReference type="PROSITE" id="PS00943">
    <property type="entry name" value="UBIA"/>
    <property type="match status" value="1"/>
</dbReference>
<dbReference type="UniPathway" id="UPA00834">
    <property type="reaction ID" value="UER00712"/>
</dbReference>
<dbReference type="NCBIfam" id="TIGR01473">
    <property type="entry name" value="cyoE_ctaB"/>
    <property type="match status" value="1"/>
</dbReference>
<comment type="pathway">
    <text evidence="2 14">Porphyrin-containing compound metabolism; heme O biosynthesis; heme O from protoheme: step 1/1.</text>
</comment>
<keyword evidence="8 14" id="KW-0350">Heme biosynthesis</keyword>
<feature type="transmembrane region" description="Helical" evidence="14">
    <location>
        <begin position="14"/>
        <end position="34"/>
    </location>
</feature>
<dbReference type="NCBIfam" id="NF003349">
    <property type="entry name" value="PRK04375.1-2"/>
    <property type="match status" value="1"/>
</dbReference>
<dbReference type="GO" id="GO:0048034">
    <property type="term" value="P:heme O biosynthetic process"/>
    <property type="evidence" value="ECO:0007669"/>
    <property type="project" value="UniProtKB-UniRule"/>
</dbReference>
<dbReference type="PANTHER" id="PTHR43448:SF7">
    <property type="entry name" value="4-HYDROXYBENZOATE SOLANESYLTRANSFERASE"/>
    <property type="match status" value="1"/>
</dbReference>
<dbReference type="Gene3D" id="1.10.357.140">
    <property type="entry name" value="UbiA prenyltransferase"/>
    <property type="match status" value="1"/>
</dbReference>
<reference evidence="15 16" key="1">
    <citation type="journal article" date="2018" name="Microbiome">
        <title>Fine metagenomic profile of the Mediterranean stratified and mixed water columns revealed by assembly and recruitment.</title>
        <authorList>
            <person name="Haro-Moreno J.M."/>
            <person name="Lopez-Perez M."/>
            <person name="De La Torre J.R."/>
            <person name="Picazo A."/>
            <person name="Camacho A."/>
            <person name="Rodriguez-Valera F."/>
        </authorList>
    </citation>
    <scope>NUCLEOTIDE SEQUENCE [LARGE SCALE GENOMIC DNA]</scope>
    <source>
        <strain evidence="15">MED-G83</strain>
    </source>
</reference>
<dbReference type="Pfam" id="PF01040">
    <property type="entry name" value="UbiA"/>
    <property type="match status" value="1"/>
</dbReference>
<dbReference type="PANTHER" id="PTHR43448">
    <property type="entry name" value="PROTOHEME IX FARNESYLTRANSFERASE, MITOCHONDRIAL"/>
    <property type="match status" value="1"/>
</dbReference>
<comment type="miscellaneous">
    <text evidence="14">Carbon 2 of the heme B porphyrin ring is defined according to the Fischer nomenclature.</text>
</comment>
<dbReference type="Proteomes" id="UP000252147">
    <property type="component" value="Unassembled WGS sequence"/>
</dbReference>
<feature type="transmembrane region" description="Helical" evidence="14">
    <location>
        <begin position="209"/>
        <end position="226"/>
    </location>
</feature>
<gene>
    <name evidence="14 15" type="primary">cyoE</name>
    <name evidence="15" type="ORF">DBW97_00470</name>
</gene>
<evidence type="ECO:0000256" key="3">
    <source>
        <dbReference type="ARBA" id="ARBA00012292"/>
    </source>
</evidence>
<evidence type="ECO:0000256" key="2">
    <source>
        <dbReference type="ARBA" id="ARBA00004919"/>
    </source>
</evidence>
<comment type="catalytic activity">
    <reaction evidence="13 14">
        <text>heme b + (2E,6E)-farnesyl diphosphate + H2O = Fe(II)-heme o + diphosphate</text>
        <dbReference type="Rhea" id="RHEA:28070"/>
        <dbReference type="ChEBI" id="CHEBI:15377"/>
        <dbReference type="ChEBI" id="CHEBI:33019"/>
        <dbReference type="ChEBI" id="CHEBI:60344"/>
        <dbReference type="ChEBI" id="CHEBI:60530"/>
        <dbReference type="ChEBI" id="CHEBI:175763"/>
        <dbReference type="EC" id="2.5.1.141"/>
    </reaction>
</comment>
<feature type="transmembrane region" description="Helical" evidence="14">
    <location>
        <begin position="108"/>
        <end position="128"/>
    </location>
</feature>